<sequence>MEFKLYRVKQPKKLNILKAVNVYSLMNNQQGIGDYIRGCFCMLQIFRKKNIPFDMDISTHAIQRWFKPTIRYPYQQLEQINYYECNRPNRLKYIESKLEKASGLFTFFSNEFPIDPITMEEKIFIRNKLLPTDEMKDYVQQTKKNWGICGPYNIIHLRCGDASLVEGVPPNYDLFIREIEKFGKDTPYVILSDSLHMKERLRELYPHFILSMDKPVHTCNCTNEEQIKDTIRDFFLLTTAREVYAFSIYGHGSGFSEWACKLYDVPYHAKHIQ</sequence>
<organism evidence="1">
    <name type="scientific">viral metagenome</name>
    <dbReference type="NCBI Taxonomy" id="1070528"/>
    <lineage>
        <taxon>unclassified sequences</taxon>
        <taxon>metagenomes</taxon>
        <taxon>organismal metagenomes</taxon>
    </lineage>
</organism>
<accession>A0A6C0AGX2</accession>
<evidence type="ECO:0008006" key="2">
    <source>
        <dbReference type="Google" id="ProtNLM"/>
    </source>
</evidence>
<evidence type="ECO:0000313" key="1">
    <source>
        <dbReference type="EMBL" id="QHS79044.1"/>
    </source>
</evidence>
<dbReference type="AlphaFoldDB" id="A0A6C0AGX2"/>
<dbReference type="EMBL" id="MN740625">
    <property type="protein sequence ID" value="QHS79044.1"/>
    <property type="molecule type" value="Genomic_DNA"/>
</dbReference>
<name>A0A6C0AGX2_9ZZZZ</name>
<protein>
    <recommendedName>
        <fullName evidence="2">Glycosyltransferase</fullName>
    </recommendedName>
</protein>
<proteinExistence type="predicted"/>
<reference evidence="1" key="1">
    <citation type="journal article" date="2020" name="Nature">
        <title>Giant virus diversity and host interactions through global metagenomics.</title>
        <authorList>
            <person name="Schulz F."/>
            <person name="Roux S."/>
            <person name="Paez-Espino D."/>
            <person name="Jungbluth S."/>
            <person name="Walsh D.A."/>
            <person name="Denef V.J."/>
            <person name="McMahon K.D."/>
            <person name="Konstantinidis K.T."/>
            <person name="Eloe-Fadrosh E.A."/>
            <person name="Kyrpides N.C."/>
            <person name="Woyke T."/>
        </authorList>
    </citation>
    <scope>NUCLEOTIDE SEQUENCE</scope>
    <source>
        <strain evidence="1">GVMAG-S-1035118-87</strain>
    </source>
</reference>